<sequence length="21" mass="2748">MVPEIKLKFIFLLYYLIYYYD</sequence>
<reference evidence="1" key="1">
    <citation type="submission" date="2011-10" db="EMBL/GenBank/DDBJ databases">
        <title>Provirophages and transpovirons: unique mobilome of giant viruses.</title>
        <authorList>
            <person name="Desnues C."/>
            <person name="LaScola B."/>
            <person name="Yutin N."/>
            <person name="Fournous G."/>
            <person name="Koonin E."/>
            <person name="Raoult D."/>
        </authorList>
    </citation>
    <scope>NUCLEOTIDE SEQUENCE</scope>
    <source>
        <strain evidence="1">Mv13-mv</strain>
    </source>
</reference>
<evidence type="ECO:0000313" key="1">
    <source>
        <dbReference type="EMBL" id="AEX62408.1"/>
    </source>
</evidence>
<name>H2EDD5_9VIRU</name>
<accession>H2EDD5</accession>
<protein>
    <submittedName>
        <fullName evidence="1">Uncharacterized protein</fullName>
    </submittedName>
</protein>
<proteinExistence type="predicted"/>
<dbReference type="EMBL" id="JN885995">
    <property type="protein sequence ID" value="AEX62408.1"/>
    <property type="molecule type" value="Genomic_DNA"/>
</dbReference>
<organism evidence="1">
    <name type="scientific">Moumouvirus sp. 'Monve'</name>
    <dbReference type="NCBI Taxonomy" id="1128131"/>
    <lineage>
        <taxon>Viruses</taxon>
        <taxon>Varidnaviria</taxon>
        <taxon>Bamfordvirae</taxon>
        <taxon>Nucleocytoviricota</taxon>
        <taxon>Megaviricetes</taxon>
        <taxon>Imitervirales</taxon>
        <taxon>Mimiviridae</taxon>
        <taxon>Megamimivirinae</taxon>
        <taxon>Moumouvirus</taxon>
    </lineage>
</organism>
<gene>
    <name evidence="1" type="ORF">mv_L203</name>
</gene>